<dbReference type="GO" id="GO:0031640">
    <property type="term" value="P:killing of cells of another organism"/>
    <property type="evidence" value="ECO:0007669"/>
    <property type="project" value="UniProtKB-KW"/>
</dbReference>
<dbReference type="InterPro" id="IPR023346">
    <property type="entry name" value="Lysozyme-like_dom_sf"/>
</dbReference>
<dbReference type="EMBL" id="JQ513383">
    <property type="protein sequence ID" value="AFA44302.1"/>
    <property type="molecule type" value="Genomic_DNA"/>
</dbReference>
<organism evidence="5 6">
    <name type="scientific">Klebsiella phage vB_KleM_RaK2</name>
    <dbReference type="NCBI Taxonomy" id="1147094"/>
    <lineage>
        <taxon>Viruses</taxon>
        <taxon>Duplodnaviria</taxon>
        <taxon>Heunggongvirae</taxon>
        <taxon>Uroviricota</taxon>
        <taxon>Caudoviricetes</taxon>
        <taxon>Alcyoneusvirus</taxon>
        <taxon>Alcyoneusvirus RaK2</taxon>
    </lineage>
</organism>
<dbReference type="PROSITE" id="PS51782">
    <property type="entry name" value="LYSM"/>
    <property type="match status" value="1"/>
</dbReference>
<dbReference type="GO" id="GO:0003796">
    <property type="term" value="F:lysozyme activity"/>
    <property type="evidence" value="ECO:0007669"/>
    <property type="project" value="UniProtKB-EC"/>
</dbReference>
<keyword evidence="1 3" id="KW-0929">Antimicrobial</keyword>
<protein>
    <recommendedName>
        <fullName evidence="3">Lysozyme</fullName>
        <ecNumber evidence="3">3.2.1.17</ecNumber>
    </recommendedName>
</protein>
<comment type="catalytic activity">
    <reaction evidence="3">
        <text>Hydrolysis of (1-&gt;4)-beta-linkages between N-acetylmuramic acid and N-acetyl-D-glucosamine residues in a peptidoglycan and between N-acetyl-D-glucosamine residues in chitodextrins.</text>
        <dbReference type="EC" id="3.2.1.17"/>
    </reaction>
</comment>
<evidence type="ECO:0000256" key="2">
    <source>
        <dbReference type="ARBA" id="ARBA00022638"/>
    </source>
</evidence>
<dbReference type="GeneID" id="14012617"/>
<dbReference type="SUPFAM" id="SSF53955">
    <property type="entry name" value="Lysozyme-like"/>
    <property type="match status" value="1"/>
</dbReference>
<dbReference type="InterPro" id="IPR036779">
    <property type="entry name" value="LysM_dom_sf"/>
</dbReference>
<dbReference type="GO" id="GO:0042742">
    <property type="term" value="P:defense response to bacterium"/>
    <property type="evidence" value="ECO:0007669"/>
    <property type="project" value="UniProtKB-KW"/>
</dbReference>
<proteinExistence type="inferred from homology"/>
<dbReference type="Gene3D" id="3.10.350.10">
    <property type="entry name" value="LysM domain"/>
    <property type="match status" value="1"/>
</dbReference>
<dbReference type="KEGG" id="vg:14012617"/>
<dbReference type="PANTHER" id="PTHR37406:SF1">
    <property type="entry name" value="T4-TYPE LYSOZYME 1-RELATED"/>
    <property type="match status" value="1"/>
</dbReference>
<evidence type="ECO:0000313" key="6">
    <source>
        <dbReference type="Proteomes" id="UP000007524"/>
    </source>
</evidence>
<dbReference type="InterPro" id="IPR018392">
    <property type="entry name" value="LysM"/>
</dbReference>
<keyword evidence="6" id="KW-1185">Reference proteome</keyword>
<evidence type="ECO:0000256" key="1">
    <source>
        <dbReference type="ARBA" id="ARBA00022529"/>
    </source>
</evidence>
<evidence type="ECO:0000259" key="4">
    <source>
        <dbReference type="PROSITE" id="PS51782"/>
    </source>
</evidence>
<evidence type="ECO:0000256" key="3">
    <source>
        <dbReference type="RuleBase" id="RU003788"/>
    </source>
</evidence>
<name>H6X3I6_9CAUD</name>
<gene>
    <name evidence="5" type="primary">e</name>
    <name evidence="5" type="ORF">RaK2_00029</name>
</gene>
<dbReference type="InterPro" id="IPR002196">
    <property type="entry name" value="Glyco_hydro_24"/>
</dbReference>
<dbReference type="GO" id="GO:0016998">
    <property type="term" value="P:cell wall macromolecule catabolic process"/>
    <property type="evidence" value="ECO:0007669"/>
    <property type="project" value="InterPro"/>
</dbReference>
<dbReference type="OrthoDB" id="7283at10239"/>
<keyword evidence="2 3" id="KW-0081">Bacteriolytic enzyme</keyword>
<dbReference type="EC" id="3.2.1.17" evidence="3"/>
<dbReference type="GO" id="GO:0009253">
    <property type="term" value="P:peptidoglycan catabolic process"/>
    <property type="evidence" value="ECO:0007669"/>
    <property type="project" value="InterPro"/>
</dbReference>
<dbReference type="RefSeq" id="YP_007007184.1">
    <property type="nucleotide sequence ID" value="NC_019526.1"/>
</dbReference>
<dbReference type="PANTHER" id="PTHR37406">
    <property type="entry name" value="T4-TYPE LYSOZYME 1-RELATED"/>
    <property type="match status" value="1"/>
</dbReference>
<evidence type="ECO:0000313" key="5">
    <source>
        <dbReference type="EMBL" id="AFA44302.1"/>
    </source>
</evidence>
<dbReference type="Gene3D" id="1.10.530.40">
    <property type="match status" value="1"/>
</dbReference>
<keyword evidence="3" id="KW-0378">Hydrolase</keyword>
<sequence>MAKHNRKTIKKLILLSGLTVLAAATFEFNAFSNNDHLSSQKVSIQEPHIQQIQKQVLNITVLNSENEKYTVQAGDTYKSISVKYKPKNVKLSEYITLIKNINLNAPIRTSQVILLPNKEDLQSIMTDEVIKFDYTNPNFISHLKEQEGSKKYQSTTKRRLLNGTYGYSYKNSKFYPYRDSYGNYTIGFGHYISRNESVAMKYKNGISTKEAHDLLLEDLKVTDLQLTKLLQEKNVKNLSPYQERVLFEMTFMLGSDKLSKFHTMWSGIKTGNHKKVKQAIVNSLWYRQVPNRAELLVNNL</sequence>
<dbReference type="InterPro" id="IPR023347">
    <property type="entry name" value="Lysozyme_dom_sf"/>
</dbReference>
<keyword evidence="3" id="KW-0326">Glycosidase</keyword>
<comment type="similarity">
    <text evidence="3">Belongs to the glycosyl hydrolase 24 family.</text>
</comment>
<dbReference type="InterPro" id="IPR052619">
    <property type="entry name" value="Phage_lysozyme-like"/>
</dbReference>
<reference evidence="5 6" key="1">
    <citation type="journal article" date="2012" name="J. Virol.">
        <title>Genome of Klebsiella sp.-Infecting Bacteriophage vB_KleM_RaK2.</title>
        <authorList>
            <person name="Simoliunas E."/>
            <person name="Kaliniene L."/>
            <person name="Truncaite L."/>
            <person name="Klausa V."/>
            <person name="Zajanckauskaite A."/>
            <person name="Meskys R."/>
        </authorList>
    </citation>
    <scope>NUCLEOTIDE SEQUENCE [LARGE SCALE GENOMIC DNA]</scope>
</reference>
<accession>H6X3I6</accession>
<dbReference type="Pfam" id="PF00959">
    <property type="entry name" value="Phage_lysozyme"/>
    <property type="match status" value="1"/>
</dbReference>
<dbReference type="Proteomes" id="UP000007524">
    <property type="component" value="Segment"/>
</dbReference>
<feature type="domain" description="LysM" evidence="4">
    <location>
        <begin position="67"/>
        <end position="115"/>
    </location>
</feature>